<dbReference type="SUPFAM" id="SSF48024">
    <property type="entry name" value="N-terminal domain of DnaB helicase"/>
    <property type="match status" value="1"/>
</dbReference>
<dbReference type="GO" id="GO:0003678">
    <property type="term" value="F:DNA helicase activity"/>
    <property type="evidence" value="ECO:0007669"/>
    <property type="project" value="InterPro"/>
</dbReference>
<dbReference type="EMBL" id="DXBB01000057">
    <property type="protein sequence ID" value="HIZ72656.1"/>
    <property type="molecule type" value="Genomic_DNA"/>
</dbReference>
<evidence type="ECO:0000259" key="3">
    <source>
        <dbReference type="Pfam" id="PF00772"/>
    </source>
</evidence>
<proteinExistence type="predicted"/>
<feature type="non-terminal residue" evidence="4">
    <location>
        <position position="146"/>
    </location>
</feature>
<dbReference type="Proteomes" id="UP000824102">
    <property type="component" value="Unassembled WGS sequence"/>
</dbReference>
<name>A0A9D2G5G8_9FIRM</name>
<dbReference type="GO" id="GO:0006260">
    <property type="term" value="P:DNA replication"/>
    <property type="evidence" value="ECO:0007669"/>
    <property type="project" value="UniProtKB-KW"/>
</dbReference>
<dbReference type="Gene3D" id="1.10.860.10">
    <property type="entry name" value="DNAb Helicase, Chain A"/>
    <property type="match status" value="1"/>
</dbReference>
<evidence type="ECO:0000256" key="2">
    <source>
        <dbReference type="ARBA" id="ARBA00023125"/>
    </source>
</evidence>
<dbReference type="PANTHER" id="PTHR30153">
    <property type="entry name" value="REPLICATIVE DNA HELICASE DNAB"/>
    <property type="match status" value="1"/>
</dbReference>
<keyword evidence="2" id="KW-0238">DNA-binding</keyword>
<reference evidence="4" key="2">
    <citation type="submission" date="2021-04" db="EMBL/GenBank/DDBJ databases">
        <authorList>
            <person name="Gilroy R."/>
        </authorList>
    </citation>
    <scope>NUCLEOTIDE SEQUENCE</scope>
    <source>
        <strain evidence="4">ChiW7-2402</strain>
    </source>
</reference>
<evidence type="ECO:0000313" key="5">
    <source>
        <dbReference type="Proteomes" id="UP000824102"/>
    </source>
</evidence>
<evidence type="ECO:0000256" key="1">
    <source>
        <dbReference type="ARBA" id="ARBA00022705"/>
    </source>
</evidence>
<keyword evidence="4" id="KW-0547">Nucleotide-binding</keyword>
<organism evidence="4 5">
    <name type="scientific">Candidatus Gallimonas intestinavium</name>
    <dbReference type="NCBI Taxonomy" id="2838603"/>
    <lineage>
        <taxon>Bacteria</taxon>
        <taxon>Bacillati</taxon>
        <taxon>Bacillota</taxon>
        <taxon>Clostridia</taxon>
        <taxon>Candidatus Gallimonas</taxon>
    </lineage>
</organism>
<keyword evidence="4" id="KW-0378">Hydrolase</keyword>
<dbReference type="GO" id="GO:0003677">
    <property type="term" value="F:DNA binding"/>
    <property type="evidence" value="ECO:0007669"/>
    <property type="project" value="UniProtKB-KW"/>
</dbReference>
<gene>
    <name evidence="4" type="ORF">H9964_03645</name>
</gene>
<feature type="domain" description="DNA helicase DnaB-like N-terminal" evidence="3">
    <location>
        <begin position="5"/>
        <end position="106"/>
    </location>
</feature>
<dbReference type="InterPro" id="IPR016136">
    <property type="entry name" value="DNA_helicase_N/primase_C"/>
</dbReference>
<dbReference type="GO" id="GO:0005829">
    <property type="term" value="C:cytosol"/>
    <property type="evidence" value="ECO:0007669"/>
    <property type="project" value="TreeGrafter"/>
</dbReference>
<dbReference type="InterPro" id="IPR007693">
    <property type="entry name" value="DNA_helicase_DnaB-like_N"/>
</dbReference>
<evidence type="ECO:0000313" key="4">
    <source>
        <dbReference type="EMBL" id="HIZ72656.1"/>
    </source>
</evidence>
<keyword evidence="4" id="KW-0067">ATP-binding</keyword>
<keyword evidence="4" id="KW-0347">Helicase</keyword>
<reference evidence="4" key="1">
    <citation type="journal article" date="2021" name="PeerJ">
        <title>Extensive microbial diversity within the chicken gut microbiome revealed by metagenomics and culture.</title>
        <authorList>
            <person name="Gilroy R."/>
            <person name="Ravi A."/>
            <person name="Getino M."/>
            <person name="Pursley I."/>
            <person name="Horton D.L."/>
            <person name="Alikhan N.F."/>
            <person name="Baker D."/>
            <person name="Gharbi K."/>
            <person name="Hall N."/>
            <person name="Watson M."/>
            <person name="Adriaenssens E.M."/>
            <person name="Foster-Nyarko E."/>
            <person name="Jarju S."/>
            <person name="Secka A."/>
            <person name="Antonio M."/>
            <person name="Oren A."/>
            <person name="Chaudhuri R.R."/>
            <person name="La Ragione R."/>
            <person name="Hildebrand F."/>
            <person name="Pallen M.J."/>
        </authorList>
    </citation>
    <scope>NUCLEOTIDE SEQUENCE</scope>
    <source>
        <strain evidence="4">ChiW7-2402</strain>
    </source>
</reference>
<sequence>MAINQMPHNLDAEAALLGCILIDEEIQSELLEQLREEDFYQESHREILNAMRAVYGGRVPVDVVTLTDRLERDGKLERAGGLQYITELAQITPSAANYKQYLTIVRRDAVNRALIRAAKDIIENSMKGEEERDAISFAEKAVYDIS</sequence>
<keyword evidence="1" id="KW-0235">DNA replication</keyword>
<dbReference type="PANTHER" id="PTHR30153:SF2">
    <property type="entry name" value="REPLICATIVE DNA HELICASE"/>
    <property type="match status" value="1"/>
</dbReference>
<dbReference type="GO" id="GO:0005524">
    <property type="term" value="F:ATP binding"/>
    <property type="evidence" value="ECO:0007669"/>
    <property type="project" value="InterPro"/>
</dbReference>
<dbReference type="InterPro" id="IPR036185">
    <property type="entry name" value="DNA_heli_DnaB-like_N_sf"/>
</dbReference>
<accession>A0A9D2G5G8</accession>
<comment type="caution">
    <text evidence="4">The sequence shown here is derived from an EMBL/GenBank/DDBJ whole genome shotgun (WGS) entry which is preliminary data.</text>
</comment>
<dbReference type="Pfam" id="PF00772">
    <property type="entry name" value="DnaB"/>
    <property type="match status" value="1"/>
</dbReference>
<dbReference type="AlphaFoldDB" id="A0A9D2G5G8"/>
<protein>
    <submittedName>
        <fullName evidence="4">Replicative DNA helicase</fullName>
    </submittedName>
</protein>